<evidence type="ECO:0000256" key="2">
    <source>
        <dbReference type="SAM" id="Phobius"/>
    </source>
</evidence>
<feature type="compositionally biased region" description="Basic and acidic residues" evidence="1">
    <location>
        <begin position="1455"/>
        <end position="1469"/>
    </location>
</feature>
<dbReference type="PANTHER" id="PTHR28093">
    <property type="entry name" value="MORPHOGENESIS-RELATED PROTEIN MSB1"/>
    <property type="match status" value="1"/>
</dbReference>
<dbReference type="InParanoid" id="B0DHC0"/>
<feature type="transmembrane region" description="Helical" evidence="2">
    <location>
        <begin position="6"/>
        <end position="29"/>
    </location>
</feature>
<dbReference type="OrthoDB" id="3362494at2759"/>
<feature type="region of interest" description="Disordered" evidence="1">
    <location>
        <begin position="1697"/>
        <end position="1716"/>
    </location>
</feature>
<feature type="region of interest" description="Disordered" evidence="1">
    <location>
        <begin position="126"/>
        <end position="210"/>
    </location>
</feature>
<keyword evidence="5" id="KW-1185">Reference proteome</keyword>
<name>B0DHC0_LACBS</name>
<dbReference type="Proteomes" id="UP000001194">
    <property type="component" value="Unassembled WGS sequence"/>
</dbReference>
<evidence type="ECO:0000259" key="3">
    <source>
        <dbReference type="Pfam" id="PF08101"/>
    </source>
</evidence>
<evidence type="ECO:0000313" key="5">
    <source>
        <dbReference type="Proteomes" id="UP000001194"/>
    </source>
</evidence>
<feature type="region of interest" description="Disordered" evidence="1">
    <location>
        <begin position="1446"/>
        <end position="1471"/>
    </location>
</feature>
<dbReference type="InterPro" id="IPR012965">
    <property type="entry name" value="Msb1/Mug8_dom"/>
</dbReference>
<sequence>MDDSSANLFNFVIGVFGFATTIASTALYCRSYLPGTQMKILDELLKETRTIFETADTDGLFPSDAFRKTSLTLLTCSEESGASLRERTYNATTAVQEYLALFNGLSRKIIYLSVRVKDLRASLISTSERERRNRRAGNARHFTHSNDSRSVDTTTSQLASSDPPRIPERTSRGLNVSRGSDRRRGRSASCPSAVSDPSLKENPERLPGYNCQDIERDDALVTEINSSNSSSETTDNLSRSSTLIDTPARGILNSTLGQFYSWTTSNQSKEYSLDPHTHDYDIARLPVEDELLSLTEGKMRNQISLFIGDIRRRAGLDQALEQYFDPEIKAYGARHYDLNANPPSILRHMGNRRPDTGYWTATFIISEAAAEQLLGGSLNTAASLMIGLWGFSHVPIAAAAWDVVCTTSTSGEVVCRDRFPFTARLAIWGVGAALVLMALSIFLCVRRQRARSDAAASEYNVEANQVQGPPTIIATSYDPASGGASGVYEGPNDKPEMTGPAYPVAAQPQSAPLYPGGPPGYGSQPQTAPANRVAFTEQGYPFSGYSPSLHGRYVLSSPNPMPSIFSRSRTNSTPKKSSLIPDDTYNLGAFDEFGRVSSRLSNRPFSPSTPSKKDKKKGKGHSSREAEAELSAELPFPDGTFLPLNLERPRTGTTAAEHSKEHDYGYLSYERHVVLGLDQVTQLIDVVSEELETRGGITTPFIFSTTALDISSSAIKRIIRSFINTCAATTTNAAQEADRKWREEAKFAGPHELGMCLRWGLARVIRSVAGQDVRGLVSWDHYVEFRDSEAANGYPPAHFESFLPDLPHPLQSIIVRLFTLLSRIVANSTTSGHTPPTLSPLFGPLLFGLGPATLAFHHAYIHYLRSVIAMDHLLLAFIRWQDTPRLTASAGASATGLGVPIRLKEWIKGYPSMLPFLEQKNARPQPRKGARTVRVMSVRRNVRIYSPDLVKTASMWAHRGAHSNVSNGLASSKEWDRIAPATLKLPPRYSDGYKQRMDLPPNFHPDTAPGTAYAPTGMNPQPTSSYSSATSATSATSFESDGDYFGLSGRDGDDRFRSLTDLKWGEFESMGFSGLGDEKKLQFDLTETARVERAQKRQTLSWTDFSSAGFTRMDAPLSATLQFSTPLNHTISTWPAQSVEMNKKLKKSQKSLPAFGWDTEPVIGSEEVIEESFLDVFCDLVYGGGWMDLERGEQLDRDCNWALVEYKSLPPSRTTASGTSDPRVSTTLILFEEFVPLEYRQQLAVKSSSRRRLPSLFSASSKSKQWKQAPTLNGRPYVVGHVPRSPSYREVEFEGLLHGGSTTKLISLNKTPRITSTISNAPSEFPALSPTISRGPPLLAPETENIPTARSDEVNSDSTHSHTPSHRKSRFRLPGGIPVPSPGSHRKSGMIPAEYSTVEFQTRMASYSDDEWTGDLQEPEDVKQKRRESRADAWVDILVESQDRRIGGQDAELSPGERRKAAKNRRSDPEMASMEVAQVLAAVQNRSPSPPSVMERVDRDYGIDQHIYDLDVDEVEIVPRTSESRTAETDNSSINEEPRHPIQVIVDEEPAIEPILSARQMARQQRRLGYFDLHPERKQALAAKTEEEDDPRALLGKDESDDEIDDEGIYGSPDRIRPLPVPPVAANPIATIHEPSPVAHSLKTAGDLSQIEHNALEHKRSGNFGTPEKTLPAHNGNGLHVESTSPAPSKTAALIEMYRERERGTPPRPSLPSVPIVVAPLAPSRLPRPLQNENLTPPQPQVQPTTTSPQPSPKPSPQETSLIDLPHVTLDETGRSSPARYVHGAPLHNVLEEEEEEI</sequence>
<feature type="region of interest" description="Disordered" evidence="1">
    <location>
        <begin position="1581"/>
        <end position="1605"/>
    </location>
</feature>
<keyword evidence="2" id="KW-1133">Transmembrane helix</keyword>
<protein>
    <submittedName>
        <fullName evidence="4">Predicted protein</fullName>
    </submittedName>
</protein>
<evidence type="ECO:0000313" key="4">
    <source>
        <dbReference type="EMBL" id="EDR06084.1"/>
    </source>
</evidence>
<gene>
    <name evidence="4" type="ORF">LACBIDRAFT_294732</name>
</gene>
<feature type="region of interest" description="Disordered" evidence="1">
    <location>
        <begin position="1318"/>
        <end position="1389"/>
    </location>
</feature>
<feature type="region of interest" description="Disordered" evidence="1">
    <location>
        <begin position="598"/>
        <end position="630"/>
    </location>
</feature>
<feature type="compositionally biased region" description="Polar residues" evidence="1">
    <location>
        <begin position="151"/>
        <end position="160"/>
    </location>
</feature>
<proteinExistence type="predicted"/>
<accession>B0DHC0</accession>
<dbReference type="RefSeq" id="XP_001883372.1">
    <property type="nucleotide sequence ID" value="XM_001883337.1"/>
</dbReference>
<dbReference type="STRING" id="486041.B0DHC0"/>
<dbReference type="GeneID" id="6078892"/>
<evidence type="ECO:0000256" key="1">
    <source>
        <dbReference type="SAM" id="MobiDB-lite"/>
    </source>
</evidence>
<feature type="compositionally biased region" description="Polar residues" evidence="1">
    <location>
        <begin position="565"/>
        <end position="576"/>
    </location>
</feature>
<reference evidence="4 5" key="1">
    <citation type="journal article" date="2008" name="Nature">
        <title>The genome of Laccaria bicolor provides insights into mycorrhizal symbiosis.</title>
        <authorList>
            <person name="Martin F."/>
            <person name="Aerts A."/>
            <person name="Ahren D."/>
            <person name="Brun A."/>
            <person name="Danchin E.G.J."/>
            <person name="Duchaussoy F."/>
            <person name="Gibon J."/>
            <person name="Kohler A."/>
            <person name="Lindquist E."/>
            <person name="Pereda V."/>
            <person name="Salamov A."/>
            <person name="Shapiro H.J."/>
            <person name="Wuyts J."/>
            <person name="Blaudez D."/>
            <person name="Buee M."/>
            <person name="Brokstein P."/>
            <person name="Canbaeck B."/>
            <person name="Cohen D."/>
            <person name="Courty P.E."/>
            <person name="Coutinho P.M."/>
            <person name="Delaruelle C."/>
            <person name="Detter J.C."/>
            <person name="Deveau A."/>
            <person name="DiFazio S."/>
            <person name="Duplessis S."/>
            <person name="Fraissinet-Tachet L."/>
            <person name="Lucic E."/>
            <person name="Frey-Klett P."/>
            <person name="Fourrey C."/>
            <person name="Feussner I."/>
            <person name="Gay G."/>
            <person name="Grimwood J."/>
            <person name="Hoegger P.J."/>
            <person name="Jain P."/>
            <person name="Kilaru S."/>
            <person name="Labbe J."/>
            <person name="Lin Y.C."/>
            <person name="Legue V."/>
            <person name="Le Tacon F."/>
            <person name="Marmeisse R."/>
            <person name="Melayah D."/>
            <person name="Montanini B."/>
            <person name="Muratet M."/>
            <person name="Nehls U."/>
            <person name="Niculita-Hirzel H."/>
            <person name="Oudot-Le Secq M.P."/>
            <person name="Peter M."/>
            <person name="Quesneville H."/>
            <person name="Rajashekar B."/>
            <person name="Reich M."/>
            <person name="Rouhier N."/>
            <person name="Schmutz J."/>
            <person name="Yin T."/>
            <person name="Chalot M."/>
            <person name="Henrissat B."/>
            <person name="Kuees U."/>
            <person name="Lucas S."/>
            <person name="Van de Peer Y."/>
            <person name="Podila G.K."/>
            <person name="Polle A."/>
            <person name="Pukkila P.J."/>
            <person name="Richardson P.M."/>
            <person name="Rouze P."/>
            <person name="Sanders I.R."/>
            <person name="Stajich J.E."/>
            <person name="Tunlid A."/>
            <person name="Tuskan G."/>
            <person name="Grigoriev I.V."/>
        </authorList>
    </citation>
    <scope>NUCLEOTIDE SEQUENCE [LARGE SCALE GENOMIC DNA]</scope>
    <source>
        <strain evidence="5">S238N-H82 / ATCC MYA-4686</strain>
    </source>
</reference>
<organism evidence="5">
    <name type="scientific">Laccaria bicolor (strain S238N-H82 / ATCC MYA-4686)</name>
    <name type="common">Bicoloured deceiver</name>
    <name type="synonym">Laccaria laccata var. bicolor</name>
    <dbReference type="NCBI Taxonomy" id="486041"/>
    <lineage>
        <taxon>Eukaryota</taxon>
        <taxon>Fungi</taxon>
        <taxon>Dikarya</taxon>
        <taxon>Basidiomycota</taxon>
        <taxon>Agaricomycotina</taxon>
        <taxon>Agaricomycetes</taxon>
        <taxon>Agaricomycetidae</taxon>
        <taxon>Agaricales</taxon>
        <taxon>Agaricineae</taxon>
        <taxon>Hydnangiaceae</taxon>
        <taxon>Laccaria</taxon>
    </lineage>
</organism>
<dbReference type="InterPro" id="IPR037508">
    <property type="entry name" value="Msb1/Mug8"/>
</dbReference>
<feature type="region of interest" description="Disordered" evidence="1">
    <location>
        <begin position="998"/>
        <end position="1031"/>
    </location>
</feature>
<dbReference type="Pfam" id="PF08101">
    <property type="entry name" value="Msb1-Mug8_dom"/>
    <property type="match status" value="1"/>
</dbReference>
<dbReference type="HOGENOM" id="CLU_002468_0_0_1"/>
<feature type="region of interest" description="Disordered" evidence="1">
    <location>
        <begin position="1659"/>
        <end position="1689"/>
    </location>
</feature>
<dbReference type="PANTHER" id="PTHR28093:SF1">
    <property type="entry name" value="MORPHOGENESIS-RELATED PROTEIN MSB1"/>
    <property type="match status" value="1"/>
</dbReference>
<feature type="compositionally biased region" description="Basic residues" evidence="1">
    <location>
        <begin position="132"/>
        <end position="143"/>
    </location>
</feature>
<feature type="region of interest" description="Disordered" evidence="1">
    <location>
        <begin position="564"/>
        <end position="583"/>
    </location>
</feature>
<dbReference type="KEGG" id="lbc:LACBIDRAFT_294732"/>
<feature type="domain" description="Meiotically up-regulated protein Msb1/Mug8" evidence="3">
    <location>
        <begin position="678"/>
        <end position="879"/>
    </location>
</feature>
<dbReference type="EMBL" id="DS547110">
    <property type="protein sequence ID" value="EDR06084.1"/>
    <property type="molecule type" value="Genomic_DNA"/>
</dbReference>
<keyword evidence="2" id="KW-0472">Membrane</keyword>
<feature type="region of interest" description="Disordered" evidence="1">
    <location>
        <begin position="1722"/>
        <end position="1798"/>
    </location>
</feature>
<keyword evidence="2" id="KW-0812">Transmembrane</keyword>